<keyword evidence="4 7" id="KW-0560">Oxidoreductase</keyword>
<name>A0A0L6CPI4_9MICO</name>
<evidence type="ECO:0000256" key="5">
    <source>
        <dbReference type="ARBA" id="ARBA00023004"/>
    </source>
</evidence>
<evidence type="ECO:0000256" key="2">
    <source>
        <dbReference type="ARBA" id="ARBA00022617"/>
    </source>
</evidence>
<dbReference type="GO" id="GO:0006707">
    <property type="term" value="P:cholesterol catabolic process"/>
    <property type="evidence" value="ECO:0007669"/>
    <property type="project" value="TreeGrafter"/>
</dbReference>
<comment type="caution">
    <text evidence="8">The sequence shown here is derived from an EMBL/GenBank/DDBJ whole genome shotgun (WGS) entry which is preliminary data.</text>
</comment>
<proteinExistence type="inferred from homology"/>
<dbReference type="PANTHER" id="PTHR46696:SF4">
    <property type="entry name" value="BIOTIN BIOSYNTHESIS CYTOCHROME P450"/>
    <property type="match status" value="1"/>
</dbReference>
<keyword evidence="3 7" id="KW-0479">Metal-binding</keyword>
<dbReference type="STRING" id="1631356.VV01_17370"/>
<evidence type="ECO:0000256" key="7">
    <source>
        <dbReference type="RuleBase" id="RU000461"/>
    </source>
</evidence>
<dbReference type="GO" id="GO:0005506">
    <property type="term" value="F:iron ion binding"/>
    <property type="evidence" value="ECO:0007669"/>
    <property type="project" value="InterPro"/>
</dbReference>
<dbReference type="PRINTS" id="PR00385">
    <property type="entry name" value="P450"/>
</dbReference>
<dbReference type="FunFam" id="1.10.630.10:FF:000018">
    <property type="entry name" value="Cytochrome P450 monooxygenase"/>
    <property type="match status" value="1"/>
</dbReference>
<dbReference type="PANTHER" id="PTHR46696">
    <property type="entry name" value="P450, PUTATIVE (EUROFUNG)-RELATED"/>
    <property type="match status" value="1"/>
</dbReference>
<evidence type="ECO:0000256" key="1">
    <source>
        <dbReference type="ARBA" id="ARBA00010617"/>
    </source>
</evidence>
<dbReference type="PATRIC" id="fig|1631356.3.peg.3457"/>
<keyword evidence="5 7" id="KW-0408">Iron</keyword>
<dbReference type="InterPro" id="IPR017972">
    <property type="entry name" value="Cyt_P450_CS"/>
</dbReference>
<organism evidence="8 9">
    <name type="scientific">Luteipulveratus halotolerans</name>
    <dbReference type="NCBI Taxonomy" id="1631356"/>
    <lineage>
        <taxon>Bacteria</taxon>
        <taxon>Bacillati</taxon>
        <taxon>Actinomycetota</taxon>
        <taxon>Actinomycetes</taxon>
        <taxon>Micrococcales</taxon>
        <taxon>Dermacoccaceae</taxon>
        <taxon>Luteipulveratus</taxon>
    </lineage>
</organism>
<keyword evidence="6 7" id="KW-0503">Monooxygenase</keyword>
<comment type="similarity">
    <text evidence="1 7">Belongs to the cytochrome P450 family.</text>
</comment>
<dbReference type="GO" id="GO:0020037">
    <property type="term" value="F:heme binding"/>
    <property type="evidence" value="ECO:0007669"/>
    <property type="project" value="InterPro"/>
</dbReference>
<dbReference type="InterPro" id="IPR002397">
    <property type="entry name" value="Cyt_P450_B"/>
</dbReference>
<dbReference type="InterPro" id="IPR036396">
    <property type="entry name" value="Cyt_P450_sf"/>
</dbReference>
<reference evidence="9" key="1">
    <citation type="submission" date="2015-03" db="EMBL/GenBank/DDBJ databases">
        <title>Luteipulveratus halotolerans sp. nov., a novel actinobacterium (Dermacoccaceae) from Sarawak, Malaysia.</title>
        <authorList>
            <person name="Juboi H."/>
            <person name="Basik A."/>
            <person name="Shamsul S.S."/>
            <person name="Arnold P."/>
            <person name="Schmitt E.K."/>
            <person name="Sanglier J.-J."/>
            <person name="Yeo T."/>
        </authorList>
    </citation>
    <scope>NUCLEOTIDE SEQUENCE [LARGE SCALE GENOMIC DNA]</scope>
    <source>
        <strain evidence="9">C296001</strain>
    </source>
</reference>
<sequence length="396" mass="44043">MQTQYAGRIRREPMARIGLRPWHRDPYALYEQIRARPELSPGRFPHTHVTVTHAVCSQVLRSRDWGTTPREQVGRSTGEIDLSLLELNPPDHTRIRRVAAPAFTPRRMAAYEPTIEKQVHTFLDAVPRGGRFDLQRTLAGPLPIMVISDLLGVPDADSDTFIRYGTALGRALDGITSLHHAHQALGAKRSLEAMFRRLLAERETDPRDDLLTLLAGEKGQGIKAVEMLPLCQLLLVAGFETTVNLIGNAVHQLMLHPDQWRLLADDPSLASAVVEETLRYDPPIQLTSRTALQDNEIAGRHFPAGEWIVTVIGGANRDPEAFASPDRFDITRTDGSDHLAFSSGIHYCVGAPLARLEAEVALRVLAERMPTLRLAGRVPMRTSRVIRGVRRLPLTA</sequence>
<dbReference type="Pfam" id="PF00067">
    <property type="entry name" value="p450"/>
    <property type="match status" value="1"/>
</dbReference>
<keyword evidence="9" id="KW-1185">Reference proteome</keyword>
<dbReference type="Gene3D" id="1.10.630.10">
    <property type="entry name" value="Cytochrome P450"/>
    <property type="match status" value="1"/>
</dbReference>
<dbReference type="EMBL" id="LAIR01000002">
    <property type="protein sequence ID" value="KNX39560.1"/>
    <property type="molecule type" value="Genomic_DNA"/>
</dbReference>
<dbReference type="Proteomes" id="UP000037397">
    <property type="component" value="Unassembled WGS sequence"/>
</dbReference>
<evidence type="ECO:0000256" key="4">
    <source>
        <dbReference type="ARBA" id="ARBA00023002"/>
    </source>
</evidence>
<protein>
    <recommendedName>
        <fullName evidence="10">Cytochrome P450</fullName>
    </recommendedName>
</protein>
<accession>A0A0L6CPI4</accession>
<evidence type="ECO:0000313" key="8">
    <source>
        <dbReference type="EMBL" id="KNX39560.1"/>
    </source>
</evidence>
<keyword evidence="2 7" id="KW-0349">Heme</keyword>
<dbReference type="CDD" id="cd20625">
    <property type="entry name" value="CYP164-like"/>
    <property type="match status" value="1"/>
</dbReference>
<dbReference type="PRINTS" id="PR00359">
    <property type="entry name" value="BP450"/>
</dbReference>
<evidence type="ECO:0008006" key="10">
    <source>
        <dbReference type="Google" id="ProtNLM"/>
    </source>
</evidence>
<dbReference type="GO" id="GO:0008395">
    <property type="term" value="F:steroid hydroxylase activity"/>
    <property type="evidence" value="ECO:0007669"/>
    <property type="project" value="TreeGrafter"/>
</dbReference>
<evidence type="ECO:0000256" key="3">
    <source>
        <dbReference type="ARBA" id="ARBA00022723"/>
    </source>
</evidence>
<dbReference type="AlphaFoldDB" id="A0A0L6CPI4"/>
<evidence type="ECO:0000256" key="6">
    <source>
        <dbReference type="ARBA" id="ARBA00023033"/>
    </source>
</evidence>
<dbReference type="InterPro" id="IPR001128">
    <property type="entry name" value="Cyt_P450"/>
</dbReference>
<gene>
    <name evidence="8" type="ORF">VV01_17370</name>
</gene>
<dbReference type="GO" id="GO:0036199">
    <property type="term" value="F:cholest-4-en-3-one 26-monooxygenase activity"/>
    <property type="evidence" value="ECO:0007669"/>
    <property type="project" value="TreeGrafter"/>
</dbReference>
<dbReference type="SUPFAM" id="SSF48264">
    <property type="entry name" value="Cytochrome P450"/>
    <property type="match status" value="1"/>
</dbReference>
<dbReference type="PROSITE" id="PS00086">
    <property type="entry name" value="CYTOCHROME_P450"/>
    <property type="match status" value="1"/>
</dbReference>
<evidence type="ECO:0000313" key="9">
    <source>
        <dbReference type="Proteomes" id="UP000037397"/>
    </source>
</evidence>